<evidence type="ECO:0000256" key="2">
    <source>
        <dbReference type="ARBA" id="ARBA00022448"/>
    </source>
</evidence>
<accession>A0A0H5DPT1</accession>
<evidence type="ECO:0000256" key="6">
    <source>
        <dbReference type="ARBA" id="ARBA00023136"/>
    </source>
</evidence>
<evidence type="ECO:0000313" key="12">
    <source>
        <dbReference type="Proteomes" id="UP000220251"/>
    </source>
</evidence>
<comment type="subcellular location">
    <subcellularLocation>
        <location evidence="1 9">Cell membrane</location>
        <topology evidence="1 9">Multi-pass membrane protein</topology>
    </subcellularLocation>
</comment>
<dbReference type="AlphaFoldDB" id="A0A0H5DPT1"/>
<keyword evidence="2" id="KW-0813">Transport</keyword>
<feature type="transmembrane region" description="Helical" evidence="10">
    <location>
        <begin position="29"/>
        <end position="47"/>
    </location>
</feature>
<feature type="transmembrane region" description="Helical" evidence="10">
    <location>
        <begin position="84"/>
        <end position="103"/>
    </location>
</feature>
<organism evidence="11 12">
    <name type="scientific">Estrella lausannensis</name>
    <dbReference type="NCBI Taxonomy" id="483423"/>
    <lineage>
        <taxon>Bacteria</taxon>
        <taxon>Pseudomonadati</taxon>
        <taxon>Chlamydiota</taxon>
        <taxon>Chlamydiia</taxon>
        <taxon>Parachlamydiales</taxon>
        <taxon>Candidatus Criblamydiaceae</taxon>
        <taxon>Estrella</taxon>
    </lineage>
</organism>
<dbReference type="FunFam" id="1.10.3730.20:FF:000001">
    <property type="entry name" value="Quaternary ammonium compound resistance transporter SugE"/>
    <property type="match status" value="1"/>
</dbReference>
<dbReference type="Gene3D" id="1.10.3730.20">
    <property type="match status" value="1"/>
</dbReference>
<feature type="transmembrane region" description="Helical" evidence="10">
    <location>
        <begin position="59"/>
        <end position="78"/>
    </location>
</feature>
<keyword evidence="12" id="KW-1185">Reference proteome</keyword>
<dbReference type="RefSeq" id="WP_098038344.1">
    <property type="nucleotide sequence ID" value="NZ_CWGJ01000012.1"/>
</dbReference>
<dbReference type="InterPro" id="IPR000390">
    <property type="entry name" value="Small_drug/metabolite_transptr"/>
</dbReference>
<dbReference type="OrthoDB" id="21828at2"/>
<keyword evidence="3" id="KW-1003">Cell membrane</keyword>
<evidence type="ECO:0000256" key="4">
    <source>
        <dbReference type="ARBA" id="ARBA00022692"/>
    </source>
</evidence>
<evidence type="ECO:0000256" key="3">
    <source>
        <dbReference type="ARBA" id="ARBA00022475"/>
    </source>
</evidence>
<evidence type="ECO:0000256" key="10">
    <source>
        <dbReference type="SAM" id="Phobius"/>
    </source>
</evidence>
<dbReference type="SUPFAM" id="SSF103481">
    <property type="entry name" value="Multidrug resistance efflux transporter EmrE"/>
    <property type="match status" value="1"/>
</dbReference>
<dbReference type="PANTHER" id="PTHR30561">
    <property type="entry name" value="SMR FAMILY PROTON-DEPENDENT DRUG EFFLUX TRANSPORTER SUGE"/>
    <property type="match status" value="1"/>
</dbReference>
<reference evidence="12" key="1">
    <citation type="submission" date="2015-06" db="EMBL/GenBank/DDBJ databases">
        <authorList>
            <person name="Bertelli C."/>
        </authorList>
    </citation>
    <scope>NUCLEOTIDE SEQUENCE [LARGE SCALE GENOMIC DNA]</scope>
    <source>
        <strain evidence="12">CRIB-30</strain>
    </source>
</reference>
<name>A0A0H5DPT1_9BACT</name>
<dbReference type="PANTHER" id="PTHR30561:SF0">
    <property type="entry name" value="GUANIDINIUM EXPORTER"/>
    <property type="match status" value="1"/>
</dbReference>
<sequence>MNWLVLLLAGLFEVGFTTCLKLSEQFTKPLPTIGFILFAGASFYALSYSIKTIPIGTAYAIWTGIGAFGTAIIGINCFGEPMDAARLFFLFLLIFSLVGLKLVS</sequence>
<dbReference type="Pfam" id="PF00893">
    <property type="entry name" value="Multi_Drug_Res"/>
    <property type="match status" value="1"/>
</dbReference>
<dbReference type="EMBL" id="CWGJ01000012">
    <property type="protein sequence ID" value="CRX38487.1"/>
    <property type="molecule type" value="Genomic_DNA"/>
</dbReference>
<dbReference type="InterPro" id="IPR037185">
    <property type="entry name" value="EmrE-like"/>
</dbReference>
<evidence type="ECO:0000256" key="5">
    <source>
        <dbReference type="ARBA" id="ARBA00022989"/>
    </source>
</evidence>
<dbReference type="GO" id="GO:0022857">
    <property type="term" value="F:transmembrane transporter activity"/>
    <property type="evidence" value="ECO:0007669"/>
    <property type="project" value="InterPro"/>
</dbReference>
<dbReference type="Proteomes" id="UP000220251">
    <property type="component" value="Unassembled WGS sequence"/>
</dbReference>
<comment type="similarity">
    <text evidence="7">Belongs to the drug/metabolite transporter (DMT) superfamily. Small multidrug resistance (SMR) (TC 2.A.7.1) family. Gdx/SugE subfamily.</text>
</comment>
<evidence type="ECO:0000256" key="9">
    <source>
        <dbReference type="RuleBase" id="RU003942"/>
    </source>
</evidence>
<protein>
    <recommendedName>
        <fullName evidence="8">Guanidinium exporter</fullName>
    </recommendedName>
</protein>
<evidence type="ECO:0000256" key="1">
    <source>
        <dbReference type="ARBA" id="ARBA00004651"/>
    </source>
</evidence>
<gene>
    <name evidence="11" type="ORF">ELAC_1144</name>
</gene>
<proteinExistence type="inferred from homology"/>
<evidence type="ECO:0000256" key="7">
    <source>
        <dbReference type="ARBA" id="ARBA00038151"/>
    </source>
</evidence>
<keyword evidence="5 10" id="KW-1133">Transmembrane helix</keyword>
<keyword evidence="4 9" id="KW-0812">Transmembrane</keyword>
<evidence type="ECO:0000256" key="8">
    <source>
        <dbReference type="ARBA" id="ARBA00039168"/>
    </source>
</evidence>
<keyword evidence="6 10" id="KW-0472">Membrane</keyword>
<dbReference type="InterPro" id="IPR045324">
    <property type="entry name" value="Small_multidrug_res"/>
</dbReference>
<dbReference type="GO" id="GO:1990961">
    <property type="term" value="P:xenobiotic detoxification by transmembrane export across the plasma membrane"/>
    <property type="evidence" value="ECO:0007669"/>
    <property type="project" value="UniProtKB-ARBA"/>
</dbReference>
<dbReference type="GO" id="GO:0005886">
    <property type="term" value="C:plasma membrane"/>
    <property type="evidence" value="ECO:0007669"/>
    <property type="project" value="UniProtKB-SubCell"/>
</dbReference>
<evidence type="ECO:0000313" key="11">
    <source>
        <dbReference type="EMBL" id="CRX38487.1"/>
    </source>
</evidence>